<gene>
    <name evidence="1" type="ORF">D5086_015440</name>
</gene>
<evidence type="ECO:0000313" key="2">
    <source>
        <dbReference type="Proteomes" id="UP000309997"/>
    </source>
</evidence>
<keyword evidence="2" id="KW-1185">Reference proteome</keyword>
<organism evidence="1 2">
    <name type="scientific">Populus alba</name>
    <name type="common">White poplar</name>
    <dbReference type="NCBI Taxonomy" id="43335"/>
    <lineage>
        <taxon>Eukaryota</taxon>
        <taxon>Viridiplantae</taxon>
        <taxon>Streptophyta</taxon>
        <taxon>Embryophyta</taxon>
        <taxon>Tracheophyta</taxon>
        <taxon>Spermatophyta</taxon>
        <taxon>Magnoliopsida</taxon>
        <taxon>eudicotyledons</taxon>
        <taxon>Gunneridae</taxon>
        <taxon>Pentapetalae</taxon>
        <taxon>rosids</taxon>
        <taxon>fabids</taxon>
        <taxon>Malpighiales</taxon>
        <taxon>Salicaceae</taxon>
        <taxon>Saliceae</taxon>
        <taxon>Populus</taxon>
    </lineage>
</organism>
<dbReference type="Proteomes" id="UP000309997">
    <property type="component" value="Unassembled WGS sequence"/>
</dbReference>
<accession>A0ACC4C200</accession>
<evidence type="ECO:0000313" key="1">
    <source>
        <dbReference type="EMBL" id="KAL3584379.1"/>
    </source>
</evidence>
<reference evidence="1 2" key="1">
    <citation type="journal article" date="2024" name="Plant Biotechnol. J.">
        <title>Genome and CRISPR/Cas9 system of a widespread forest tree (Populus alba) in the world.</title>
        <authorList>
            <person name="Liu Y.J."/>
            <person name="Jiang P.F."/>
            <person name="Han X.M."/>
            <person name="Li X.Y."/>
            <person name="Wang H.M."/>
            <person name="Wang Y.J."/>
            <person name="Wang X.X."/>
            <person name="Zeng Q.Y."/>
        </authorList>
    </citation>
    <scope>NUCLEOTIDE SEQUENCE [LARGE SCALE GENOMIC DNA]</scope>
    <source>
        <strain evidence="2">cv. PAL-ZL1</strain>
    </source>
</reference>
<protein>
    <submittedName>
        <fullName evidence="1">Uncharacterized protein</fullName>
    </submittedName>
</protein>
<feature type="non-terminal residue" evidence="1">
    <location>
        <position position="1"/>
    </location>
</feature>
<proteinExistence type="predicted"/>
<name>A0ACC4C200_POPAL</name>
<dbReference type="EMBL" id="RCHU02000007">
    <property type="protein sequence ID" value="KAL3584379.1"/>
    <property type="molecule type" value="Genomic_DNA"/>
</dbReference>
<comment type="caution">
    <text evidence="1">The sequence shown here is derived from an EMBL/GenBank/DDBJ whole genome shotgun (WGS) entry which is preliminary data.</text>
</comment>
<sequence length="60" mass="6338">RTLPQFKSLSSSPVSSSLACSASDQNLYLLFASSRLSSSHSTKGIPSESICVEVSFTTLP</sequence>